<evidence type="ECO:0000256" key="1">
    <source>
        <dbReference type="SAM" id="MobiDB-lite"/>
    </source>
</evidence>
<gene>
    <name evidence="2" type="ORF">ACFPEN_06190</name>
</gene>
<proteinExistence type="predicted"/>
<name>A0ABV9BER1_9ACTN</name>
<dbReference type="EMBL" id="JBHSFS010000002">
    <property type="protein sequence ID" value="MFC4512520.1"/>
    <property type="molecule type" value="Genomic_DNA"/>
</dbReference>
<reference evidence="3" key="1">
    <citation type="journal article" date="2019" name="Int. J. Syst. Evol. Microbiol.">
        <title>The Global Catalogue of Microorganisms (GCM) 10K type strain sequencing project: providing services to taxonomists for standard genome sequencing and annotation.</title>
        <authorList>
            <consortium name="The Broad Institute Genomics Platform"/>
            <consortium name="The Broad Institute Genome Sequencing Center for Infectious Disease"/>
            <person name="Wu L."/>
            <person name="Ma J."/>
        </authorList>
    </citation>
    <scope>NUCLEOTIDE SEQUENCE [LARGE SCALE GENOMIC DNA]</scope>
    <source>
        <strain evidence="3">CECT 8064</strain>
    </source>
</reference>
<dbReference type="Proteomes" id="UP001595990">
    <property type="component" value="Unassembled WGS sequence"/>
</dbReference>
<sequence length="130" mass="14780">MSQDLSLEDIRRELHRLVSMADSAERPKPTRINGPDHAMPGREWDLREQVHPHTQRDFVWVVRTSDQQDTADGLVYVSTPESMYPGEDFAPLYSSDARRLAMALLAAADRAEHQAFGVTRLEDHRKAVGQ</sequence>
<evidence type="ECO:0000313" key="3">
    <source>
        <dbReference type="Proteomes" id="UP001595990"/>
    </source>
</evidence>
<keyword evidence="3" id="KW-1185">Reference proteome</keyword>
<comment type="caution">
    <text evidence="2">The sequence shown here is derived from an EMBL/GenBank/DDBJ whole genome shotgun (WGS) entry which is preliminary data.</text>
</comment>
<feature type="region of interest" description="Disordered" evidence="1">
    <location>
        <begin position="19"/>
        <end position="41"/>
    </location>
</feature>
<dbReference type="RefSeq" id="WP_417922446.1">
    <property type="nucleotide sequence ID" value="NZ_JBHSFS010000002.1"/>
</dbReference>
<organism evidence="2 3">
    <name type="scientific">Streptomyces ehimensis</name>
    <dbReference type="NCBI Taxonomy" id="68195"/>
    <lineage>
        <taxon>Bacteria</taxon>
        <taxon>Bacillati</taxon>
        <taxon>Actinomycetota</taxon>
        <taxon>Actinomycetes</taxon>
        <taxon>Kitasatosporales</taxon>
        <taxon>Streptomycetaceae</taxon>
        <taxon>Streptomyces</taxon>
    </lineage>
</organism>
<protein>
    <submittedName>
        <fullName evidence="2">Uncharacterized protein</fullName>
    </submittedName>
</protein>
<accession>A0ABV9BER1</accession>
<evidence type="ECO:0000313" key="2">
    <source>
        <dbReference type="EMBL" id="MFC4512520.1"/>
    </source>
</evidence>